<dbReference type="Gene3D" id="3.90.260.10">
    <property type="entry name" value="Transglutaminase-like"/>
    <property type="match status" value="1"/>
</dbReference>
<feature type="binding site" evidence="3">
    <location>
        <position position="470"/>
    </location>
    <ligand>
        <name>Ca(2+)</name>
        <dbReference type="ChEBI" id="CHEBI:29108"/>
    </ligand>
</feature>
<feature type="active site" evidence="2">
    <location>
        <position position="368"/>
    </location>
</feature>
<dbReference type="SUPFAM" id="SSF81296">
    <property type="entry name" value="E set domains"/>
    <property type="match status" value="1"/>
</dbReference>
<dbReference type="PANTHER" id="PTHR11590:SF52">
    <property type="entry name" value="HEMOCYTE PROTEIN-GLUTAMINE GAMMA-GLUTAMYLTRANSFERASE-LIKE PROTEIN"/>
    <property type="match status" value="1"/>
</dbReference>
<dbReference type="PANTHER" id="PTHR11590">
    <property type="entry name" value="PROTEIN-GLUTAMINE GAMMA-GLUTAMYLTRANSFERASE"/>
    <property type="match status" value="1"/>
</dbReference>
<dbReference type="Pfam" id="PF00927">
    <property type="entry name" value="Transglut_C"/>
    <property type="match status" value="2"/>
</dbReference>
<dbReference type="InterPro" id="IPR001102">
    <property type="entry name" value="Transglutaminase_N"/>
</dbReference>
<keyword evidence="3" id="KW-0106">Calcium</keyword>
<dbReference type="InterPro" id="IPR013783">
    <property type="entry name" value="Ig-like_fold"/>
</dbReference>
<proteinExistence type="inferred from homology"/>
<dbReference type="InterPro" id="IPR008958">
    <property type="entry name" value="Transglutaminase_C"/>
</dbReference>
<dbReference type="FunFam" id="2.60.40.10:FF:000171">
    <property type="entry name" value="protein-glutamine gamma-glutamyltransferase 6"/>
    <property type="match status" value="1"/>
</dbReference>
<dbReference type="InterPro" id="IPR038765">
    <property type="entry name" value="Papain-like_cys_pep_sf"/>
</dbReference>
<organism evidence="5">
    <name type="scientific">Photinus pyralis</name>
    <name type="common">Common eastern firefly</name>
    <name type="synonym">Lampyris pyralis</name>
    <dbReference type="NCBI Taxonomy" id="7054"/>
    <lineage>
        <taxon>Eukaryota</taxon>
        <taxon>Metazoa</taxon>
        <taxon>Ecdysozoa</taxon>
        <taxon>Arthropoda</taxon>
        <taxon>Hexapoda</taxon>
        <taxon>Insecta</taxon>
        <taxon>Pterygota</taxon>
        <taxon>Neoptera</taxon>
        <taxon>Endopterygota</taxon>
        <taxon>Coleoptera</taxon>
        <taxon>Polyphaga</taxon>
        <taxon>Elateriformia</taxon>
        <taxon>Elateroidea</taxon>
        <taxon>Lampyridae</taxon>
        <taxon>Lampyrinae</taxon>
        <taxon>Photinus</taxon>
    </lineage>
</organism>
<feature type="active site" evidence="2">
    <location>
        <position position="282"/>
    </location>
</feature>
<dbReference type="Pfam" id="PF01841">
    <property type="entry name" value="Transglut_core"/>
    <property type="match status" value="1"/>
</dbReference>
<name>A0A1Y1KUL1_PHOPY</name>
<feature type="domain" description="Transglutaminase-like" evidence="4">
    <location>
        <begin position="274"/>
        <end position="371"/>
    </location>
</feature>
<dbReference type="InterPro" id="IPR002931">
    <property type="entry name" value="Transglutaminase-like"/>
</dbReference>
<comment type="cofactor">
    <cofactor evidence="3">
        <name>Ca(2+)</name>
        <dbReference type="ChEBI" id="CHEBI:29108"/>
    </cofactor>
    <text evidence="3">Binds 1 Ca(2+) ion per subunit.</text>
</comment>
<dbReference type="PIRSF" id="PIRSF000459">
    <property type="entry name" value="TGM_EBP42"/>
    <property type="match status" value="1"/>
</dbReference>
<dbReference type="GO" id="GO:0003810">
    <property type="term" value="F:protein-glutamine gamma-glutamyltransferase activity"/>
    <property type="evidence" value="ECO:0007669"/>
    <property type="project" value="InterPro"/>
</dbReference>
<comment type="similarity">
    <text evidence="1">Belongs to the transglutaminase superfamily. Transglutaminase family.</text>
</comment>
<evidence type="ECO:0000259" key="4">
    <source>
        <dbReference type="SMART" id="SM00460"/>
    </source>
</evidence>
<sequence length="707" mass="79239">MEPITVQSITFFPRENAKENYTDEYDLVTKTETPTAIFRRGQTIHFDIKFDRPFNEQRDTVRVGFSLGPTPNVTKGTRVILPLLHLQTECPKANRWSLGFRGKTGNVVHLHAHIPASVPVGIWNCSVQTNIAGSRDKRSDYKSDEEIYIIFNPWCREDPVYMPKAEDLNEYILNEVGKVWVGSFNHPKGKKWIFGQFDEMVLPAAILLLEKSNLAHSDRGSPVLVARAISAMINSNDDDGLLVGKWDGDYSDGTSPFDWTGSTAILDEYLIHGGVPVKYGQCWVYSAAIVTVCRTLGIPCRSVTNYVSAHDTNRSLTIDKYFDIFGELIENGPQGDCNDSCWNFHVWNDVWMARPDLPRGYGGWQIIDGTPQELSGNVFCCGPASAEAVKRGEVGFLYDTPFVFSEVNADVCHYQEDDESEWGFSRLSINRYHVGRKILTKHPQKNDDLGDSDIWDVTDVYKNPEGSEGERQAVANAIRGVPRAQEHYSVPPKTAEDVSFDLIDIESVPFGKDFDVAVDIKNNSTGVRNITAVLTASSIYYTGTTAERLKAARANFALKPGQKDLIKLRVPFSDYVNKLVDHSLVKLYAIANVKETKQSWCEEDDFVLTKPTMKIDVKERGRLGEDMNATFSFTNPIDLTLTNCKYTVEGHGLIRPKTVDFRDVKGKETVVFAETLTPTLNKQRTLVASFSSKQMQGVQGSTTIIVE</sequence>
<keyword evidence="3" id="KW-0479">Metal-binding</keyword>
<dbReference type="InterPro" id="IPR023608">
    <property type="entry name" value="Transglutaminase_animal"/>
</dbReference>
<dbReference type="SUPFAM" id="SSF49309">
    <property type="entry name" value="Transglutaminase, two C-terminal domains"/>
    <property type="match status" value="2"/>
</dbReference>
<dbReference type="InterPro" id="IPR036985">
    <property type="entry name" value="Transglutaminase-like_sf"/>
</dbReference>
<dbReference type="AlphaFoldDB" id="A0A1Y1KUL1"/>
<dbReference type="InterPro" id="IPR050779">
    <property type="entry name" value="Transglutaminase"/>
</dbReference>
<dbReference type="Gene3D" id="2.60.40.10">
    <property type="entry name" value="Immunoglobulins"/>
    <property type="match status" value="3"/>
</dbReference>
<accession>A0A1Y1KUL1</accession>
<reference evidence="5" key="1">
    <citation type="journal article" date="2016" name="Sci. Rep.">
        <title>Molecular characterization of firefly nuptial gifts: a multi-omics approach sheds light on postcopulatory sexual selection.</title>
        <authorList>
            <person name="Al-Wathiqui N."/>
            <person name="Fallon T.R."/>
            <person name="South A."/>
            <person name="Weng J.K."/>
            <person name="Lewis S.M."/>
        </authorList>
    </citation>
    <scope>NUCLEOTIDE SEQUENCE</scope>
</reference>
<evidence type="ECO:0000256" key="2">
    <source>
        <dbReference type="PIRSR" id="PIRSR000459-1"/>
    </source>
</evidence>
<protein>
    <recommendedName>
        <fullName evidence="4">Transglutaminase-like domain-containing protein</fullName>
    </recommendedName>
</protein>
<dbReference type="EMBL" id="GEZM01077971">
    <property type="protein sequence ID" value="JAV63096.1"/>
    <property type="molecule type" value="Transcribed_RNA"/>
</dbReference>
<feature type="binding site" evidence="3">
    <location>
        <position position="465"/>
    </location>
    <ligand>
        <name>Ca(2+)</name>
        <dbReference type="ChEBI" id="CHEBI:29108"/>
    </ligand>
</feature>
<feature type="binding site" evidence="3">
    <location>
        <position position="408"/>
    </location>
    <ligand>
        <name>Ca(2+)</name>
        <dbReference type="ChEBI" id="CHEBI:29108"/>
    </ligand>
</feature>
<dbReference type="Pfam" id="PF00868">
    <property type="entry name" value="Transglut_N"/>
    <property type="match status" value="1"/>
</dbReference>
<evidence type="ECO:0000313" key="5">
    <source>
        <dbReference type="EMBL" id="JAV63096.1"/>
    </source>
</evidence>
<feature type="binding site" evidence="3">
    <location>
        <position position="410"/>
    </location>
    <ligand>
        <name>Ca(2+)</name>
        <dbReference type="ChEBI" id="CHEBI:29108"/>
    </ligand>
</feature>
<evidence type="ECO:0000256" key="3">
    <source>
        <dbReference type="PIRSR" id="PIRSR000459-2"/>
    </source>
</evidence>
<dbReference type="InterPro" id="IPR036238">
    <property type="entry name" value="Transglutaminase_C_sf"/>
</dbReference>
<dbReference type="SMART" id="SM00460">
    <property type="entry name" value="TGc"/>
    <property type="match status" value="1"/>
</dbReference>
<dbReference type="GO" id="GO:0046872">
    <property type="term" value="F:metal ion binding"/>
    <property type="evidence" value="ECO:0007669"/>
    <property type="project" value="UniProtKB-KW"/>
</dbReference>
<dbReference type="InterPro" id="IPR014756">
    <property type="entry name" value="Ig_E-set"/>
</dbReference>
<dbReference type="SUPFAM" id="SSF54001">
    <property type="entry name" value="Cysteine proteinases"/>
    <property type="match status" value="1"/>
</dbReference>
<dbReference type="FunFam" id="3.90.260.10:FF:000002">
    <property type="entry name" value="Erythrocyte membrane protein band 4.2"/>
    <property type="match status" value="1"/>
</dbReference>
<dbReference type="FunFam" id="2.60.40.10:FF:000090">
    <property type="entry name" value="Protein-glutamine gamma-glutamyltransferase 2"/>
    <property type="match status" value="1"/>
</dbReference>
<evidence type="ECO:0000256" key="1">
    <source>
        <dbReference type="ARBA" id="ARBA00005968"/>
    </source>
</evidence>
<feature type="active site" evidence="2">
    <location>
        <position position="345"/>
    </location>
</feature>